<keyword evidence="3" id="KW-1185">Reference proteome</keyword>
<gene>
    <name evidence="2" type="ORF">RhiirA4_484597</name>
</gene>
<protein>
    <recommendedName>
        <fullName evidence="4">Secreted protein</fullName>
    </recommendedName>
</protein>
<proteinExistence type="predicted"/>
<feature type="signal peptide" evidence="1">
    <location>
        <begin position="1"/>
        <end position="22"/>
    </location>
</feature>
<sequence>MIFLNKLSFICVLLFVNKFLESEKRCSLAVEVAETAKYFCASGSDAKGISLSCKYFPTSSRATTLSLISHSISDFLLNVLDTPDVPDVPDVFF</sequence>
<accession>A0A2I1HP59</accession>
<evidence type="ECO:0000313" key="2">
    <source>
        <dbReference type="EMBL" id="PKY60652.1"/>
    </source>
</evidence>
<dbReference type="EMBL" id="LLXI01004463">
    <property type="protein sequence ID" value="PKY60652.1"/>
    <property type="molecule type" value="Genomic_DNA"/>
</dbReference>
<organism evidence="2 3">
    <name type="scientific">Rhizophagus irregularis</name>
    <dbReference type="NCBI Taxonomy" id="588596"/>
    <lineage>
        <taxon>Eukaryota</taxon>
        <taxon>Fungi</taxon>
        <taxon>Fungi incertae sedis</taxon>
        <taxon>Mucoromycota</taxon>
        <taxon>Glomeromycotina</taxon>
        <taxon>Glomeromycetes</taxon>
        <taxon>Glomerales</taxon>
        <taxon>Glomeraceae</taxon>
        <taxon>Rhizophagus</taxon>
    </lineage>
</organism>
<evidence type="ECO:0000256" key="1">
    <source>
        <dbReference type="SAM" id="SignalP"/>
    </source>
</evidence>
<evidence type="ECO:0008006" key="4">
    <source>
        <dbReference type="Google" id="ProtNLM"/>
    </source>
</evidence>
<keyword evidence="1" id="KW-0732">Signal</keyword>
<comment type="caution">
    <text evidence="2">The sequence shown here is derived from an EMBL/GenBank/DDBJ whole genome shotgun (WGS) entry which is preliminary data.</text>
</comment>
<dbReference type="Proteomes" id="UP000234323">
    <property type="component" value="Unassembled WGS sequence"/>
</dbReference>
<feature type="chain" id="PRO_5014183744" description="Secreted protein" evidence="1">
    <location>
        <begin position="23"/>
        <end position="93"/>
    </location>
</feature>
<name>A0A2I1HP59_9GLOM</name>
<reference evidence="2 3" key="1">
    <citation type="submission" date="2015-10" db="EMBL/GenBank/DDBJ databases">
        <title>Genome analyses suggest a sexual origin of heterokaryosis in a supposedly ancient asexual fungus.</title>
        <authorList>
            <person name="Ropars J."/>
            <person name="Sedzielewska K."/>
            <person name="Noel J."/>
            <person name="Charron P."/>
            <person name="Farinelli L."/>
            <person name="Marton T."/>
            <person name="Kruger M."/>
            <person name="Pelin A."/>
            <person name="Brachmann A."/>
            <person name="Corradi N."/>
        </authorList>
    </citation>
    <scope>NUCLEOTIDE SEQUENCE [LARGE SCALE GENOMIC DNA]</scope>
    <source>
        <strain evidence="2 3">A4</strain>
    </source>
</reference>
<evidence type="ECO:0000313" key="3">
    <source>
        <dbReference type="Proteomes" id="UP000234323"/>
    </source>
</evidence>
<dbReference type="AlphaFoldDB" id="A0A2I1HP59"/>